<dbReference type="GO" id="GO:0016301">
    <property type="term" value="F:kinase activity"/>
    <property type="evidence" value="ECO:0007669"/>
    <property type="project" value="UniProtKB-KW"/>
</dbReference>
<dbReference type="Gene3D" id="3.30.565.10">
    <property type="entry name" value="Histidine kinase-like ATPase, C-terminal domain"/>
    <property type="match status" value="1"/>
</dbReference>
<evidence type="ECO:0000256" key="2">
    <source>
        <dbReference type="ARBA" id="ARBA00012438"/>
    </source>
</evidence>
<keyword evidence="3" id="KW-0808">Transferase</keyword>
<dbReference type="InterPro" id="IPR050736">
    <property type="entry name" value="Sensor_HK_Regulatory"/>
</dbReference>
<dbReference type="SUPFAM" id="SSF55874">
    <property type="entry name" value="ATPase domain of HSP90 chaperone/DNA topoisomerase II/histidine kinase"/>
    <property type="match status" value="1"/>
</dbReference>
<evidence type="ECO:0000313" key="7">
    <source>
        <dbReference type="EMBL" id="WGX77001.1"/>
    </source>
</evidence>
<sequence length="206" mass="23115">MRLLKLVNNLIDSTRIDSGCVDYNPQNQDIISFVENICDSVVEFSKSQSIELIFDTDQEEKVVSFDSDKMERVILNLLSNAIKYNKENGQIDVGIRCNPEHIDISVKDTGVGIPNDKINDVFEKFKQVDNRLTKISEGSGIGLSIVKSLVELHDGTINVNSEVGVGTEFEVKIPNQIVLQDSSKNSIQNESIDMDKKIQIEFSDIY</sequence>
<dbReference type="EMBL" id="CP124685">
    <property type="protein sequence ID" value="WGX77001.1"/>
    <property type="molecule type" value="Genomic_DNA"/>
</dbReference>
<protein>
    <recommendedName>
        <fullName evidence="2">histidine kinase</fullName>
        <ecNumber evidence="2">2.7.13.3</ecNumber>
    </recommendedName>
</protein>
<evidence type="ECO:0000313" key="8">
    <source>
        <dbReference type="Proteomes" id="UP001239169"/>
    </source>
</evidence>
<reference evidence="7 8" key="1">
    <citation type="submission" date="2023-04" db="EMBL/GenBank/DDBJ databases">
        <title>Bacteria Genome Submission.</title>
        <authorList>
            <person name="Isaac P."/>
        </authorList>
    </citation>
    <scope>NUCLEOTIDE SEQUENCE [LARGE SCALE GENOMIC DNA]</scope>
    <source>
        <strain evidence="7 8">SampleS7P1</strain>
    </source>
</reference>
<name>A0ABY8R829_PARBF</name>
<evidence type="ECO:0000256" key="4">
    <source>
        <dbReference type="ARBA" id="ARBA00022777"/>
    </source>
</evidence>
<dbReference type="PANTHER" id="PTHR43711:SF26">
    <property type="entry name" value="SENSOR HISTIDINE KINASE RCSC"/>
    <property type="match status" value="1"/>
</dbReference>
<keyword evidence="4 7" id="KW-0418">Kinase</keyword>
<keyword evidence="5" id="KW-0902">Two-component regulatory system</keyword>
<evidence type="ECO:0000256" key="5">
    <source>
        <dbReference type="ARBA" id="ARBA00023012"/>
    </source>
</evidence>
<organism evidence="7 8">
    <name type="scientific">Paraclostridium bifermentans</name>
    <name type="common">Clostridium bifermentans</name>
    <dbReference type="NCBI Taxonomy" id="1490"/>
    <lineage>
        <taxon>Bacteria</taxon>
        <taxon>Bacillati</taxon>
        <taxon>Bacillota</taxon>
        <taxon>Clostridia</taxon>
        <taxon>Peptostreptococcales</taxon>
        <taxon>Peptostreptococcaceae</taxon>
        <taxon>Paraclostridium</taxon>
    </lineage>
</organism>
<dbReference type="InterPro" id="IPR003594">
    <property type="entry name" value="HATPase_dom"/>
</dbReference>
<dbReference type="PRINTS" id="PR00344">
    <property type="entry name" value="BCTRLSENSOR"/>
</dbReference>
<dbReference type="EC" id="2.7.13.3" evidence="2"/>
<dbReference type="Pfam" id="PF02518">
    <property type="entry name" value="HATPase_c"/>
    <property type="match status" value="1"/>
</dbReference>
<dbReference type="Proteomes" id="UP001239169">
    <property type="component" value="Chromosome"/>
</dbReference>
<feature type="domain" description="Histidine kinase" evidence="6">
    <location>
        <begin position="1"/>
        <end position="177"/>
    </location>
</feature>
<keyword evidence="8" id="KW-1185">Reference proteome</keyword>
<proteinExistence type="predicted"/>
<evidence type="ECO:0000256" key="1">
    <source>
        <dbReference type="ARBA" id="ARBA00000085"/>
    </source>
</evidence>
<dbReference type="InterPro" id="IPR036890">
    <property type="entry name" value="HATPase_C_sf"/>
</dbReference>
<evidence type="ECO:0000256" key="3">
    <source>
        <dbReference type="ARBA" id="ARBA00022679"/>
    </source>
</evidence>
<accession>A0ABY8R829</accession>
<dbReference type="SMART" id="SM00387">
    <property type="entry name" value="HATPase_c"/>
    <property type="match status" value="1"/>
</dbReference>
<dbReference type="PROSITE" id="PS50109">
    <property type="entry name" value="HIS_KIN"/>
    <property type="match status" value="1"/>
</dbReference>
<comment type="catalytic activity">
    <reaction evidence="1">
        <text>ATP + protein L-histidine = ADP + protein N-phospho-L-histidine.</text>
        <dbReference type="EC" id="2.7.13.3"/>
    </reaction>
</comment>
<dbReference type="InterPro" id="IPR005467">
    <property type="entry name" value="His_kinase_dom"/>
</dbReference>
<evidence type="ECO:0000259" key="6">
    <source>
        <dbReference type="PROSITE" id="PS50109"/>
    </source>
</evidence>
<gene>
    <name evidence="7" type="ORF">QJS64_08390</name>
</gene>
<dbReference type="PANTHER" id="PTHR43711">
    <property type="entry name" value="TWO-COMPONENT HISTIDINE KINASE"/>
    <property type="match status" value="1"/>
</dbReference>
<dbReference type="InterPro" id="IPR004358">
    <property type="entry name" value="Sig_transdc_His_kin-like_C"/>
</dbReference>